<evidence type="ECO:0000313" key="2">
    <source>
        <dbReference type="EMBL" id="MDN4524039.1"/>
    </source>
</evidence>
<evidence type="ECO:0000313" key="3">
    <source>
        <dbReference type="Proteomes" id="UP001172721"/>
    </source>
</evidence>
<dbReference type="Gene3D" id="3.40.710.10">
    <property type="entry name" value="DD-peptidase/beta-lactamase superfamily"/>
    <property type="match status" value="1"/>
</dbReference>
<comment type="caution">
    <text evidence="2">The sequence shown here is derived from an EMBL/GenBank/DDBJ whole genome shotgun (WGS) entry which is preliminary data.</text>
</comment>
<dbReference type="SUPFAM" id="SSF56601">
    <property type="entry name" value="beta-lactamase/transpeptidase-like"/>
    <property type="match status" value="1"/>
</dbReference>
<accession>A0ABT8HTE0</accession>
<keyword evidence="3" id="KW-1185">Reference proteome</keyword>
<protein>
    <submittedName>
        <fullName evidence="2">Serine hydrolase domain-containing protein</fullName>
        <ecNumber evidence="2">3.1.1.103</ecNumber>
    </submittedName>
</protein>
<sequence>MGNALAVSSGFEQYAAEVAKKYQIPGIFIALGKDEKLIYEKGIGFRNTSNELPLSKDTVFSIGSVTKQVTAVAILQLHEQGKLSLHDPVINYLPEFRTPDKERTKEMTIHHLLTHSSGLPPLSTLYGAMKKSLLIAMNPEVDSRKENSLVTFLEKFPEIETYSELLDAISNDTFTLLGPPGAQFSYSNDGYALLGAIVERTSGIKYEHYVKSSILEPAGMQHSVFHYEELKDYEDIAVLYELHKKDEENIVVESNIPWDAPAMRSGGFLKSTARDMLKFSDLFHTGGRIGNAQILTPESVERMTTPYMKCGHDLFYGYGVMIHPDFFGYKLIEHGGAIKGGSSIIGTIPELKLTAVSLANLLGVPADKLLFSAFASYLERDIEDVDIRLGEVSLTVEELKEYEGEFASAEGTRVTFYVDEEGLLYGSEGKPFLLTPVGNDTFLYKSREFKKTLQFIRNENQQIHRIAFGLRQIPKVEEGEA</sequence>
<dbReference type="PANTHER" id="PTHR46825:SF9">
    <property type="entry name" value="BETA-LACTAMASE-RELATED DOMAIN-CONTAINING PROTEIN"/>
    <property type="match status" value="1"/>
</dbReference>
<dbReference type="Pfam" id="PF00144">
    <property type="entry name" value="Beta-lactamase"/>
    <property type="match status" value="1"/>
</dbReference>
<dbReference type="EC" id="3.1.1.103" evidence="2"/>
<evidence type="ECO:0000259" key="1">
    <source>
        <dbReference type="Pfam" id="PF00144"/>
    </source>
</evidence>
<proteinExistence type="predicted"/>
<name>A0ABT8HTE0_9BACL</name>
<feature type="domain" description="Beta-lactamase-related" evidence="1">
    <location>
        <begin position="11"/>
        <end position="364"/>
    </location>
</feature>
<dbReference type="RefSeq" id="WP_301165094.1">
    <property type="nucleotide sequence ID" value="NZ_JAUHTR010000002.1"/>
</dbReference>
<organism evidence="2 3">
    <name type="scientific">Fictibacillus fluitans</name>
    <dbReference type="NCBI Taxonomy" id="3058422"/>
    <lineage>
        <taxon>Bacteria</taxon>
        <taxon>Bacillati</taxon>
        <taxon>Bacillota</taxon>
        <taxon>Bacilli</taxon>
        <taxon>Bacillales</taxon>
        <taxon>Fictibacillaceae</taxon>
        <taxon>Fictibacillus</taxon>
    </lineage>
</organism>
<dbReference type="InterPro" id="IPR050491">
    <property type="entry name" value="AmpC-like"/>
</dbReference>
<keyword evidence="2" id="KW-0378">Hydrolase</keyword>
<gene>
    <name evidence="2" type="ORF">QYB97_06115</name>
</gene>
<dbReference type="PANTHER" id="PTHR46825">
    <property type="entry name" value="D-ALANYL-D-ALANINE-CARBOXYPEPTIDASE/ENDOPEPTIDASE AMPH"/>
    <property type="match status" value="1"/>
</dbReference>
<dbReference type="EMBL" id="JAUHTR010000002">
    <property type="protein sequence ID" value="MDN4524039.1"/>
    <property type="molecule type" value="Genomic_DNA"/>
</dbReference>
<dbReference type="Proteomes" id="UP001172721">
    <property type="component" value="Unassembled WGS sequence"/>
</dbReference>
<dbReference type="InterPro" id="IPR012338">
    <property type="entry name" value="Beta-lactam/transpept-like"/>
</dbReference>
<dbReference type="InterPro" id="IPR001466">
    <property type="entry name" value="Beta-lactam-related"/>
</dbReference>
<dbReference type="GO" id="GO:0016787">
    <property type="term" value="F:hydrolase activity"/>
    <property type="evidence" value="ECO:0007669"/>
    <property type="project" value="UniProtKB-KW"/>
</dbReference>
<reference evidence="2" key="1">
    <citation type="submission" date="2023-07" db="EMBL/GenBank/DDBJ databases">
        <title>Fictibacillus sp. isolated from freshwater pond.</title>
        <authorList>
            <person name="Kirdat K."/>
            <person name="Bhat A."/>
            <person name="Mourya A."/>
            <person name="Yadav A."/>
        </authorList>
    </citation>
    <scope>NUCLEOTIDE SEQUENCE</scope>
    <source>
        <strain evidence="2">NE201</strain>
    </source>
</reference>